<dbReference type="PROSITE" id="PS50933">
    <property type="entry name" value="CHRD"/>
    <property type="match status" value="1"/>
</dbReference>
<organism evidence="2 3">
    <name type="scientific">Hymenobacter volaticus</name>
    <dbReference type="NCBI Taxonomy" id="2932254"/>
    <lineage>
        <taxon>Bacteria</taxon>
        <taxon>Pseudomonadati</taxon>
        <taxon>Bacteroidota</taxon>
        <taxon>Cytophagia</taxon>
        <taxon>Cytophagales</taxon>
        <taxon>Hymenobacteraceae</taxon>
        <taxon>Hymenobacter</taxon>
    </lineage>
</organism>
<name>A0ABY4GAM8_9BACT</name>
<dbReference type="Proteomes" id="UP000830401">
    <property type="component" value="Chromosome"/>
</dbReference>
<accession>A0ABY4GAM8</accession>
<dbReference type="InterPro" id="IPR026444">
    <property type="entry name" value="Secre_tail"/>
</dbReference>
<dbReference type="SMART" id="SM00754">
    <property type="entry name" value="CHRD"/>
    <property type="match status" value="1"/>
</dbReference>
<keyword evidence="3" id="KW-1185">Reference proteome</keyword>
<dbReference type="RefSeq" id="WP_245124295.1">
    <property type="nucleotide sequence ID" value="NZ_CP095061.1"/>
</dbReference>
<evidence type="ECO:0000313" key="3">
    <source>
        <dbReference type="Proteomes" id="UP000830401"/>
    </source>
</evidence>
<dbReference type="Pfam" id="PF07452">
    <property type="entry name" value="CHRD"/>
    <property type="match status" value="1"/>
</dbReference>
<evidence type="ECO:0000313" key="2">
    <source>
        <dbReference type="EMBL" id="UOQ67943.1"/>
    </source>
</evidence>
<dbReference type="Pfam" id="PF18962">
    <property type="entry name" value="Por_Secre_tail"/>
    <property type="match status" value="1"/>
</dbReference>
<dbReference type="InterPro" id="IPR010895">
    <property type="entry name" value="CHRD"/>
</dbReference>
<reference evidence="2" key="1">
    <citation type="submission" date="2022-04" db="EMBL/GenBank/DDBJ databases">
        <title>Hymenobacter sp. isolated from the air.</title>
        <authorList>
            <person name="Won M."/>
            <person name="Lee C.-M."/>
            <person name="Woen H.-Y."/>
            <person name="Kwon S.-W."/>
        </authorList>
    </citation>
    <scope>NUCLEOTIDE SEQUENCE</scope>
    <source>
        <strain evidence="2">5420S-77</strain>
    </source>
</reference>
<protein>
    <submittedName>
        <fullName evidence="2">CHRD domain-containing protein</fullName>
    </submittedName>
</protein>
<sequence length="228" mass="24318">MNGSQERPTPNPSTAYGSGFVSMDRDQSNVHFSLAWGGLSGPVTGGHFHSGLRNQAGPVIFDLSPFYTPSGNTAISAQGFWQPTGNVAPNATANFTARRALQFRRDSIYANIHTAMYPNGEIRGQVLRGARDLSVVLSNQPAALVAETFGYYPNPFKETITLSFESRATGVATVKVADLLGRTVATKPVQVRVGANQPQLDLPGIAPGVYLITVDVAGSRIVSRVVKE</sequence>
<dbReference type="EMBL" id="CP095061">
    <property type="protein sequence ID" value="UOQ67943.1"/>
    <property type="molecule type" value="Genomic_DNA"/>
</dbReference>
<feature type="domain" description="CHRD" evidence="1">
    <location>
        <begin position="1"/>
        <end position="131"/>
    </location>
</feature>
<proteinExistence type="predicted"/>
<evidence type="ECO:0000259" key="1">
    <source>
        <dbReference type="PROSITE" id="PS50933"/>
    </source>
</evidence>
<dbReference type="NCBIfam" id="TIGR04183">
    <property type="entry name" value="Por_Secre_tail"/>
    <property type="match status" value="1"/>
</dbReference>
<gene>
    <name evidence="2" type="ORF">MUN86_08835</name>
</gene>